<evidence type="ECO:0000256" key="1">
    <source>
        <dbReference type="ARBA" id="ARBA00001602"/>
    </source>
</evidence>
<dbReference type="InterPro" id="IPR004391">
    <property type="entry name" value="Glu_race"/>
</dbReference>
<dbReference type="GO" id="GO:0008881">
    <property type="term" value="F:glutamate racemase activity"/>
    <property type="evidence" value="ECO:0007669"/>
    <property type="project" value="UniProtKB-UniRule"/>
</dbReference>
<dbReference type="NCBIfam" id="TIGR00067">
    <property type="entry name" value="glut_race"/>
    <property type="match status" value="1"/>
</dbReference>
<accession>A0A5Q0TA20</accession>
<dbReference type="PANTHER" id="PTHR21198">
    <property type="entry name" value="GLUTAMATE RACEMASE"/>
    <property type="match status" value="1"/>
</dbReference>
<dbReference type="InterPro" id="IPR001920">
    <property type="entry name" value="Asp/Glu_race"/>
</dbReference>
<dbReference type="Gene3D" id="3.40.50.1860">
    <property type="match status" value="2"/>
</dbReference>
<feature type="binding site" evidence="7">
    <location>
        <begin position="8"/>
        <end position="9"/>
    </location>
    <ligand>
        <name>substrate</name>
    </ligand>
</feature>
<gene>
    <name evidence="7" type="primary">murI</name>
    <name evidence="8" type="ORF">GFB47_00250</name>
</gene>
<dbReference type="Pfam" id="PF01177">
    <property type="entry name" value="Asp_Glu_race"/>
    <property type="match status" value="1"/>
</dbReference>
<feature type="active site" description="Proton donor/acceptor" evidence="7">
    <location>
        <position position="180"/>
    </location>
</feature>
<evidence type="ECO:0000256" key="4">
    <source>
        <dbReference type="ARBA" id="ARBA00022984"/>
    </source>
</evidence>
<evidence type="ECO:0000256" key="3">
    <source>
        <dbReference type="ARBA" id="ARBA00022960"/>
    </source>
</evidence>
<dbReference type="GO" id="GO:0071555">
    <property type="term" value="P:cell wall organization"/>
    <property type="evidence" value="ECO:0007669"/>
    <property type="project" value="UniProtKB-KW"/>
</dbReference>
<keyword evidence="9" id="KW-1185">Reference proteome</keyword>
<dbReference type="AlphaFoldDB" id="A0A5Q0TA20"/>
<dbReference type="InterPro" id="IPR015942">
    <property type="entry name" value="Asp/Glu/hydantoin_racemase"/>
</dbReference>
<feature type="binding site" evidence="7">
    <location>
        <begin position="73"/>
        <end position="74"/>
    </location>
    <ligand>
        <name>substrate</name>
    </ligand>
</feature>
<evidence type="ECO:0000256" key="2">
    <source>
        <dbReference type="ARBA" id="ARBA00013090"/>
    </source>
</evidence>
<dbReference type="EC" id="5.1.1.3" evidence="2 7"/>
<evidence type="ECO:0000313" key="8">
    <source>
        <dbReference type="EMBL" id="QGA63998.1"/>
    </source>
</evidence>
<organism evidence="8 9">
    <name type="scientific">Vibrio algicola</name>
    <dbReference type="NCBI Taxonomy" id="2662262"/>
    <lineage>
        <taxon>Bacteria</taxon>
        <taxon>Pseudomonadati</taxon>
        <taxon>Pseudomonadota</taxon>
        <taxon>Gammaproteobacteria</taxon>
        <taxon>Vibrionales</taxon>
        <taxon>Vibrionaceae</taxon>
        <taxon>Vibrio</taxon>
    </lineage>
</organism>
<feature type="binding site" evidence="7">
    <location>
        <begin position="40"/>
        <end position="41"/>
    </location>
    <ligand>
        <name>substrate</name>
    </ligand>
</feature>
<protein>
    <recommendedName>
        <fullName evidence="2 7">Glutamate racemase</fullName>
        <ecNumber evidence="2 7">5.1.1.3</ecNumber>
    </recommendedName>
</protein>
<evidence type="ECO:0000256" key="5">
    <source>
        <dbReference type="ARBA" id="ARBA00023235"/>
    </source>
</evidence>
<dbReference type="SUPFAM" id="SSF53681">
    <property type="entry name" value="Aspartate/glutamate racemase"/>
    <property type="match status" value="2"/>
</dbReference>
<keyword evidence="3 7" id="KW-0133">Cell shape</keyword>
<feature type="active site" description="Proton donor/acceptor" evidence="7">
    <location>
        <position position="72"/>
    </location>
</feature>
<proteinExistence type="inferred from homology"/>
<dbReference type="GO" id="GO:0008360">
    <property type="term" value="P:regulation of cell shape"/>
    <property type="evidence" value="ECO:0007669"/>
    <property type="project" value="UniProtKB-KW"/>
</dbReference>
<dbReference type="InterPro" id="IPR018187">
    <property type="entry name" value="Asp/Glu_racemase_AS_1"/>
</dbReference>
<dbReference type="PANTHER" id="PTHR21198:SF2">
    <property type="entry name" value="GLUTAMATE RACEMASE"/>
    <property type="match status" value="1"/>
</dbReference>
<evidence type="ECO:0000256" key="6">
    <source>
        <dbReference type="ARBA" id="ARBA00023316"/>
    </source>
</evidence>
<dbReference type="EMBL" id="CP045699">
    <property type="protein sequence ID" value="QGA63998.1"/>
    <property type="molecule type" value="Genomic_DNA"/>
</dbReference>
<comment type="catalytic activity">
    <reaction evidence="1 7">
        <text>L-glutamate = D-glutamate</text>
        <dbReference type="Rhea" id="RHEA:12813"/>
        <dbReference type="ChEBI" id="CHEBI:29985"/>
        <dbReference type="ChEBI" id="CHEBI:29986"/>
        <dbReference type="EC" id="5.1.1.3"/>
    </reaction>
</comment>
<evidence type="ECO:0000313" key="9">
    <source>
        <dbReference type="Proteomes" id="UP000348942"/>
    </source>
</evidence>
<dbReference type="HAMAP" id="MF_00258">
    <property type="entry name" value="Glu_racemase"/>
    <property type="match status" value="1"/>
</dbReference>
<dbReference type="UniPathway" id="UPA00219"/>
<dbReference type="RefSeq" id="WP_153445583.1">
    <property type="nucleotide sequence ID" value="NZ_CP045699.1"/>
</dbReference>
<keyword evidence="5 7" id="KW-0413">Isomerase</keyword>
<keyword evidence="4 7" id="KW-0573">Peptidoglycan synthesis</keyword>
<reference evidence="8 9" key="1">
    <citation type="submission" date="2019-10" db="EMBL/GenBank/DDBJ databases">
        <title>Vibrio sp. nov., isolated from Coralline algae surface.</title>
        <authorList>
            <person name="Geng Y."/>
            <person name="Zhang X."/>
        </authorList>
    </citation>
    <scope>NUCLEOTIDE SEQUENCE [LARGE SCALE GENOMIC DNA]</scope>
    <source>
        <strain evidence="8 9">SM1977</strain>
    </source>
</reference>
<comment type="function">
    <text evidence="7">Provides the (R)-glutamate required for cell wall biosynthesis.</text>
</comment>
<sequence length="263" mass="28822">MANILVFDSGVGGLSVYQEIQTLLPQHNYIYLFDNKAYPYGELEPQRLIERVSRFMRSMVEKHAIDLVVIACNTASTIVLPRLRQELKIPVVGVVPAIKPAAAISQKAIGLIATPATVVRSYTHNLIKEFAPNSKVELLGSTRLVTMAEEKLRGTAVNLVELQQILTPLLNQIDTAVLGCTHFPLLREEMQLVLGKGVTLIDSGKAIAERVKRLLDANMVDSSSRLSPYAIYSSATPWEGVALNIGLAKFGFSPVRTFPLPDA</sequence>
<comment type="pathway">
    <text evidence="7">Cell wall biogenesis; peptidoglycan biosynthesis.</text>
</comment>
<keyword evidence="6 7" id="KW-0961">Cell wall biogenesis/degradation</keyword>
<feature type="binding site" evidence="7">
    <location>
        <begin position="181"/>
        <end position="182"/>
    </location>
    <ligand>
        <name>substrate</name>
    </ligand>
</feature>
<dbReference type="Proteomes" id="UP000348942">
    <property type="component" value="Chromosome 1"/>
</dbReference>
<dbReference type="FunFam" id="3.40.50.1860:FF:000001">
    <property type="entry name" value="Glutamate racemase"/>
    <property type="match status" value="1"/>
</dbReference>
<evidence type="ECO:0000256" key="7">
    <source>
        <dbReference type="HAMAP-Rule" id="MF_00258"/>
    </source>
</evidence>
<name>A0A5Q0TA20_9VIBR</name>
<dbReference type="PROSITE" id="PS00923">
    <property type="entry name" value="ASP_GLU_RACEMASE_1"/>
    <property type="match status" value="1"/>
</dbReference>
<dbReference type="GO" id="GO:0009252">
    <property type="term" value="P:peptidoglycan biosynthetic process"/>
    <property type="evidence" value="ECO:0007669"/>
    <property type="project" value="UniProtKB-UniRule"/>
</dbReference>
<comment type="similarity">
    <text evidence="7">Belongs to the aspartate/glutamate racemases family.</text>
</comment>